<gene>
    <name evidence="6" type="ORF">C8046_16670</name>
</gene>
<dbReference type="RefSeq" id="WP_109230416.1">
    <property type="nucleotide sequence ID" value="NZ_PYHR01000002.1"/>
</dbReference>
<evidence type="ECO:0000259" key="5">
    <source>
        <dbReference type="PROSITE" id="PS50921"/>
    </source>
</evidence>
<evidence type="ECO:0000256" key="2">
    <source>
        <dbReference type="ARBA" id="ARBA00022777"/>
    </source>
</evidence>
<keyword evidence="3" id="KW-0805">Transcription regulation</keyword>
<keyword evidence="2" id="KW-0418">Kinase</keyword>
<evidence type="ECO:0000313" key="6">
    <source>
        <dbReference type="EMBL" id="PWD52033.1"/>
    </source>
</evidence>
<dbReference type="SUPFAM" id="SSF52172">
    <property type="entry name" value="CheY-like"/>
    <property type="match status" value="1"/>
</dbReference>
<dbReference type="AlphaFoldDB" id="A0A2U1ZYN2"/>
<dbReference type="InterPro" id="IPR011006">
    <property type="entry name" value="CheY-like_superfamily"/>
</dbReference>
<dbReference type="InterPro" id="IPR036388">
    <property type="entry name" value="WH-like_DNA-bd_sf"/>
</dbReference>
<dbReference type="Pfam" id="PF03861">
    <property type="entry name" value="ANTAR"/>
    <property type="match status" value="1"/>
</dbReference>
<keyword evidence="4" id="KW-0804">Transcription</keyword>
<dbReference type="GO" id="GO:0016301">
    <property type="term" value="F:kinase activity"/>
    <property type="evidence" value="ECO:0007669"/>
    <property type="project" value="UniProtKB-KW"/>
</dbReference>
<reference evidence="6 7" key="1">
    <citation type="submission" date="2018-03" db="EMBL/GenBank/DDBJ databases">
        <title>Genome assembly of novel Miniimonas species PCH200.</title>
        <authorList>
            <person name="Thakur V."/>
            <person name="Kumar V."/>
            <person name="Singh D."/>
        </authorList>
    </citation>
    <scope>NUCLEOTIDE SEQUENCE [LARGE SCALE GENOMIC DNA]</scope>
    <source>
        <strain evidence="6 7">PCH200</strain>
    </source>
</reference>
<dbReference type="SMART" id="SM01012">
    <property type="entry name" value="ANTAR"/>
    <property type="match status" value="1"/>
</dbReference>
<dbReference type="EMBL" id="PYHR01000002">
    <property type="protein sequence ID" value="PWD52033.1"/>
    <property type="molecule type" value="Genomic_DNA"/>
</dbReference>
<dbReference type="InterPro" id="IPR029016">
    <property type="entry name" value="GAF-like_dom_sf"/>
</dbReference>
<dbReference type="Proteomes" id="UP000245166">
    <property type="component" value="Unassembled WGS sequence"/>
</dbReference>
<dbReference type="Pfam" id="PF13185">
    <property type="entry name" value="GAF_2"/>
    <property type="match status" value="1"/>
</dbReference>
<evidence type="ECO:0000313" key="7">
    <source>
        <dbReference type="Proteomes" id="UP000245166"/>
    </source>
</evidence>
<sequence length="237" mass="25280">MDLPNDADDLAKRAVDLQNTVGLVDTVNRIISSAIEYVDDATHAGLTVQLHGSFISLASSSPTAAQADDLQYELGEGPTVDAFGCETWYRSGDLGQDERWPRWGPRAAALGLNSAVSLHFTLAGKPVAALTLYSSARDAFDNTAKLDLAALYASHAGIALNQARLLDSFEQALASRHIIGQAQGIVMERFGVDAEHAFAAIHRISVNSNTKVRIVAAQIVASRVIPTVKKQSSNPQS</sequence>
<evidence type="ECO:0000256" key="3">
    <source>
        <dbReference type="ARBA" id="ARBA00023015"/>
    </source>
</evidence>
<dbReference type="InterPro" id="IPR005561">
    <property type="entry name" value="ANTAR"/>
</dbReference>
<accession>A0A2U1ZYN2</accession>
<dbReference type="SUPFAM" id="SSF55781">
    <property type="entry name" value="GAF domain-like"/>
    <property type="match status" value="1"/>
</dbReference>
<organism evidence="6 7">
    <name type="scientific">Serinibacter arcticus</name>
    <dbReference type="NCBI Taxonomy" id="1655435"/>
    <lineage>
        <taxon>Bacteria</taxon>
        <taxon>Bacillati</taxon>
        <taxon>Actinomycetota</taxon>
        <taxon>Actinomycetes</taxon>
        <taxon>Micrococcales</taxon>
        <taxon>Beutenbergiaceae</taxon>
        <taxon>Serinibacter</taxon>
    </lineage>
</organism>
<protein>
    <submittedName>
        <fullName evidence="6">Antitermination regulator</fullName>
    </submittedName>
</protein>
<comment type="caution">
    <text evidence="6">The sequence shown here is derived from an EMBL/GenBank/DDBJ whole genome shotgun (WGS) entry which is preliminary data.</text>
</comment>
<evidence type="ECO:0000256" key="1">
    <source>
        <dbReference type="ARBA" id="ARBA00022679"/>
    </source>
</evidence>
<dbReference type="PROSITE" id="PS50921">
    <property type="entry name" value="ANTAR"/>
    <property type="match status" value="1"/>
</dbReference>
<evidence type="ECO:0000256" key="4">
    <source>
        <dbReference type="ARBA" id="ARBA00023163"/>
    </source>
</evidence>
<dbReference type="GO" id="GO:0003723">
    <property type="term" value="F:RNA binding"/>
    <property type="evidence" value="ECO:0007669"/>
    <property type="project" value="InterPro"/>
</dbReference>
<keyword evidence="1" id="KW-0808">Transferase</keyword>
<dbReference type="PIRSF" id="PIRSF036625">
    <property type="entry name" value="GAF_ANTAR"/>
    <property type="match status" value="1"/>
</dbReference>
<dbReference type="Gene3D" id="3.30.450.40">
    <property type="match status" value="1"/>
</dbReference>
<keyword evidence="7" id="KW-1185">Reference proteome</keyword>
<feature type="domain" description="ANTAR" evidence="5">
    <location>
        <begin position="159"/>
        <end position="220"/>
    </location>
</feature>
<name>A0A2U1ZYN2_9MICO</name>
<proteinExistence type="predicted"/>
<dbReference type="Gene3D" id="1.10.10.10">
    <property type="entry name" value="Winged helix-like DNA-binding domain superfamily/Winged helix DNA-binding domain"/>
    <property type="match status" value="1"/>
</dbReference>
<dbReference type="InterPro" id="IPR003018">
    <property type="entry name" value="GAF"/>
</dbReference>
<dbReference type="InterPro" id="IPR012074">
    <property type="entry name" value="GAF_ANTAR"/>
</dbReference>
<dbReference type="OrthoDB" id="3688893at2"/>